<dbReference type="Gene3D" id="3.90.176.10">
    <property type="entry name" value="Toxin ADP-ribosyltransferase, Chain A, domain 1"/>
    <property type="match status" value="1"/>
</dbReference>
<name>A0A516IP43_9SPHN</name>
<organism evidence="1 2">
    <name type="scientific">Sphingomonas xanthus</name>
    <dbReference type="NCBI Taxonomy" id="2594473"/>
    <lineage>
        <taxon>Bacteria</taxon>
        <taxon>Pseudomonadati</taxon>
        <taxon>Pseudomonadota</taxon>
        <taxon>Alphaproteobacteria</taxon>
        <taxon>Sphingomonadales</taxon>
        <taxon>Sphingomonadaceae</taxon>
        <taxon>Sphingomonas</taxon>
    </lineage>
</organism>
<dbReference type="SUPFAM" id="SSF56399">
    <property type="entry name" value="ADP-ribosylation"/>
    <property type="match status" value="1"/>
</dbReference>
<protein>
    <recommendedName>
        <fullName evidence="3">NAD(+)--protein-arginine ADP-ribosyltransferase</fullName>
    </recommendedName>
</protein>
<gene>
    <name evidence="1" type="ORF">FMM02_00925</name>
</gene>
<dbReference type="AlphaFoldDB" id="A0A516IP43"/>
<evidence type="ECO:0008006" key="3">
    <source>
        <dbReference type="Google" id="ProtNLM"/>
    </source>
</evidence>
<dbReference type="Proteomes" id="UP000321857">
    <property type="component" value="Chromosome"/>
</dbReference>
<dbReference type="EMBL" id="CP041659">
    <property type="protein sequence ID" value="QDP18649.1"/>
    <property type="molecule type" value="Genomic_DNA"/>
</dbReference>
<sequence>MRKSGRRGKTAKLTANVSNAPISVVPPDFALTDKLTFTACLQRAKLHCSKRAKSMSAVLDHTMIEGRLHLEDATPAELEALSAYKSAADDANGNSTCFTLNRQLEHSLTIDDMGSLGAVVRTLDGVFRRCPRLSRPTTVYRAIGLRSHYPLAERKARFRNRSFWSASANRDASIGFLKAEYDGAGGALLALELPVGIPAYDMETLAGAGGTEVELLLPRGILWEVGPSVIFDGARQLLPHVAKKFSNVVEVTLIADPNWSPI</sequence>
<evidence type="ECO:0000313" key="2">
    <source>
        <dbReference type="Proteomes" id="UP000321857"/>
    </source>
</evidence>
<evidence type="ECO:0000313" key="1">
    <source>
        <dbReference type="EMBL" id="QDP18649.1"/>
    </source>
</evidence>
<dbReference type="OrthoDB" id="10011417at2"/>
<proteinExistence type="predicted"/>
<keyword evidence="2" id="KW-1185">Reference proteome</keyword>
<dbReference type="KEGG" id="sxa:FMM02_00925"/>
<reference evidence="1 2" key="1">
    <citation type="submission" date="2019-07" db="EMBL/GenBank/DDBJ databases">
        <title>Sphingomonas AE3 Genome sequencing and assembly.</title>
        <authorList>
            <person name="Kim H."/>
        </authorList>
    </citation>
    <scope>NUCLEOTIDE SEQUENCE [LARGE SCALE GENOMIC DNA]</scope>
    <source>
        <strain evidence="1 2">AE3</strain>
    </source>
</reference>
<accession>A0A516IP43</accession>